<feature type="non-terminal residue" evidence="1">
    <location>
        <position position="89"/>
    </location>
</feature>
<sequence>MQALNFAANVYVALTLASSIEPSSLPSSAGLANSLNHVGPVGQLRDVQLYAVPKEQWSDEIANRLKGMDGVIHIDVQAEPRQRAKRDEF</sequence>
<gene>
    <name evidence="1" type="ORF">SCHCODRAFT_112038</name>
</gene>
<dbReference type="VEuPathDB" id="FungiDB:SCHCODRAFT_01159370"/>
<accession>D8QDV3</accession>
<dbReference type="OMA" id="WANVEND"/>
<evidence type="ECO:0000313" key="2">
    <source>
        <dbReference type="Proteomes" id="UP000007431"/>
    </source>
</evidence>
<evidence type="ECO:0000313" key="1">
    <source>
        <dbReference type="EMBL" id="EFI93747.1"/>
    </source>
</evidence>
<dbReference type="OrthoDB" id="2585179at2759"/>
<organism evidence="2">
    <name type="scientific">Schizophyllum commune (strain H4-8 / FGSC 9210)</name>
    <name type="common">Split gill fungus</name>
    <dbReference type="NCBI Taxonomy" id="578458"/>
    <lineage>
        <taxon>Eukaryota</taxon>
        <taxon>Fungi</taxon>
        <taxon>Dikarya</taxon>
        <taxon>Basidiomycota</taxon>
        <taxon>Agaricomycotina</taxon>
        <taxon>Agaricomycetes</taxon>
        <taxon>Agaricomycetidae</taxon>
        <taxon>Agaricales</taxon>
        <taxon>Schizophyllaceae</taxon>
        <taxon>Schizophyllum</taxon>
    </lineage>
</organism>
<protein>
    <submittedName>
        <fullName evidence="1">Uncharacterized protein</fullName>
    </submittedName>
</protein>
<dbReference type="AlphaFoldDB" id="D8QDV3"/>
<dbReference type="InParanoid" id="D8QDV3"/>
<proteinExistence type="predicted"/>
<dbReference type="HOGENOM" id="CLU_162870_0_0_1"/>
<name>D8QDV3_SCHCM</name>
<keyword evidence="2" id="KW-1185">Reference proteome</keyword>
<dbReference type="EMBL" id="GL377310">
    <property type="protein sequence ID" value="EFI93747.1"/>
    <property type="molecule type" value="Genomic_DNA"/>
</dbReference>
<reference evidence="1 2" key="1">
    <citation type="journal article" date="2010" name="Nat. Biotechnol.">
        <title>Genome sequence of the model mushroom Schizophyllum commune.</title>
        <authorList>
            <person name="Ohm R.A."/>
            <person name="de Jong J.F."/>
            <person name="Lugones L.G."/>
            <person name="Aerts A."/>
            <person name="Kothe E."/>
            <person name="Stajich J.E."/>
            <person name="de Vries R.P."/>
            <person name="Record E."/>
            <person name="Levasseur A."/>
            <person name="Baker S.E."/>
            <person name="Bartholomew K.A."/>
            <person name="Coutinho P.M."/>
            <person name="Erdmann S."/>
            <person name="Fowler T.J."/>
            <person name="Gathman A.C."/>
            <person name="Lombard V."/>
            <person name="Henrissat B."/>
            <person name="Knabe N."/>
            <person name="Kuees U."/>
            <person name="Lilly W.W."/>
            <person name="Lindquist E."/>
            <person name="Lucas S."/>
            <person name="Magnuson J.K."/>
            <person name="Piumi F."/>
            <person name="Raudaskoski M."/>
            <person name="Salamov A."/>
            <person name="Schmutz J."/>
            <person name="Schwarze F.W.M.R."/>
            <person name="vanKuyk P.A."/>
            <person name="Horton J.S."/>
            <person name="Grigoriev I.V."/>
            <person name="Woesten H.A.B."/>
        </authorList>
    </citation>
    <scope>NUCLEOTIDE SEQUENCE [LARGE SCALE GENOMIC DNA]</scope>
    <source>
        <strain evidence="2">H4-8 / FGSC 9210</strain>
    </source>
</reference>
<dbReference type="GeneID" id="9591058"/>
<dbReference type="Proteomes" id="UP000007431">
    <property type="component" value="Unassembled WGS sequence"/>
</dbReference>
<dbReference type="eggNOG" id="ENOG502T1A5">
    <property type="taxonomic scope" value="Eukaryota"/>
</dbReference>
<dbReference type="KEGG" id="scm:SCHCO_01159370"/>
<dbReference type="RefSeq" id="XP_003028650.1">
    <property type="nucleotide sequence ID" value="XM_003028604.1"/>
</dbReference>